<keyword evidence="4" id="KW-1185">Reference proteome</keyword>
<reference evidence="2 4" key="2">
    <citation type="submission" date="2020-06" db="EMBL/GenBank/DDBJ databases">
        <title>Complete genome of Paenibacillus barcinonensis KACC11450.</title>
        <authorList>
            <person name="Kim M."/>
            <person name="Park Y.-J."/>
            <person name="Shin J.-H."/>
        </authorList>
    </citation>
    <scope>NUCLEOTIDE SEQUENCE [LARGE SCALE GENOMIC DNA]</scope>
    <source>
        <strain evidence="2 4">KACC11450</strain>
    </source>
</reference>
<name>A0A2V4W3W3_PAEBA</name>
<dbReference type="OrthoDB" id="6826964at2"/>
<evidence type="ECO:0000313" key="1">
    <source>
        <dbReference type="EMBL" id="PYE42354.1"/>
    </source>
</evidence>
<dbReference type="AlphaFoldDB" id="A0A2V4W3W3"/>
<protein>
    <submittedName>
        <fullName evidence="1">Uncharacterized protein</fullName>
    </submittedName>
</protein>
<dbReference type="RefSeq" id="WP_110899663.1">
    <property type="nucleotide sequence ID" value="NZ_CP054614.1"/>
</dbReference>
<sequence>MFSRATIMDAMSLLKDINTHSTLDVLLFRYGLNEVIIDGMSKNDKAVSVAKYLFAHPEQPGIIGNNLTYELVEHVIETSVQGSLHFDDNSGEFVNYPQLRRLLLKDGFVIEEGKLTRTFQTDIDFYSNETLIDILLIRHNLSIAKGHYDQATNAFNRGDWAACNSQLRSYTEALMCQVAEKLTDIHYTDSHLARIALSQTSPPIFYTELNEWLNNGTGYFEAFWKRLHPHGSHPGLSSEEDAVFRLNLVQISSLEILRRYDRNFT</sequence>
<dbReference type="Proteomes" id="UP000247790">
    <property type="component" value="Unassembled WGS sequence"/>
</dbReference>
<organism evidence="1 3">
    <name type="scientific">Paenibacillus barcinonensis</name>
    <dbReference type="NCBI Taxonomy" id="198119"/>
    <lineage>
        <taxon>Bacteria</taxon>
        <taxon>Bacillati</taxon>
        <taxon>Bacillota</taxon>
        <taxon>Bacilli</taxon>
        <taxon>Bacillales</taxon>
        <taxon>Paenibacillaceae</taxon>
        <taxon>Paenibacillus</taxon>
    </lineage>
</organism>
<evidence type="ECO:0000313" key="4">
    <source>
        <dbReference type="Proteomes" id="UP000509327"/>
    </source>
</evidence>
<gene>
    <name evidence="1" type="ORF">DFQ00_1382</name>
    <name evidence="2" type="ORF">HUB98_13300</name>
</gene>
<accession>A0A2V4W3W3</accession>
<dbReference type="EMBL" id="QJSW01000038">
    <property type="protein sequence ID" value="PYE42354.1"/>
    <property type="molecule type" value="Genomic_DNA"/>
</dbReference>
<dbReference type="EMBL" id="CP054614">
    <property type="protein sequence ID" value="QKS57195.1"/>
    <property type="molecule type" value="Genomic_DNA"/>
</dbReference>
<evidence type="ECO:0000313" key="3">
    <source>
        <dbReference type="Proteomes" id="UP000247790"/>
    </source>
</evidence>
<dbReference type="Proteomes" id="UP000509327">
    <property type="component" value="Chromosome"/>
</dbReference>
<reference evidence="1 3" key="1">
    <citation type="submission" date="2018-06" db="EMBL/GenBank/DDBJ databases">
        <title>Genomic Encyclopedia of Type Strains, Phase III (KMG-III): the genomes of soil and plant-associated and newly described type strains.</title>
        <authorList>
            <person name="Whitman W."/>
        </authorList>
    </citation>
    <scope>NUCLEOTIDE SEQUENCE [LARGE SCALE GENOMIC DNA]</scope>
    <source>
        <strain evidence="1 3">CECT 7022</strain>
    </source>
</reference>
<proteinExistence type="predicted"/>
<evidence type="ECO:0000313" key="2">
    <source>
        <dbReference type="EMBL" id="QKS57195.1"/>
    </source>
</evidence>